<organism evidence="4 5">
    <name type="scientific">Rhizoctonia solani</name>
    <dbReference type="NCBI Taxonomy" id="456999"/>
    <lineage>
        <taxon>Eukaryota</taxon>
        <taxon>Fungi</taxon>
        <taxon>Dikarya</taxon>
        <taxon>Basidiomycota</taxon>
        <taxon>Agaricomycotina</taxon>
        <taxon>Agaricomycetes</taxon>
        <taxon>Cantharellales</taxon>
        <taxon>Ceratobasidiaceae</taxon>
        <taxon>Rhizoctonia</taxon>
    </lineage>
</organism>
<dbReference type="GO" id="GO:0140662">
    <property type="term" value="F:ATP-dependent protein folding chaperone"/>
    <property type="evidence" value="ECO:0007669"/>
    <property type="project" value="InterPro"/>
</dbReference>
<feature type="signal peptide" evidence="3">
    <location>
        <begin position="1"/>
        <end position="25"/>
    </location>
</feature>
<dbReference type="Pfam" id="PF00012">
    <property type="entry name" value="HSP70"/>
    <property type="match status" value="1"/>
</dbReference>
<dbReference type="EMBL" id="CAJMWT010001517">
    <property type="protein sequence ID" value="CAE6406786.1"/>
    <property type="molecule type" value="Genomic_DNA"/>
</dbReference>
<evidence type="ECO:0000256" key="3">
    <source>
        <dbReference type="SAM" id="SignalP"/>
    </source>
</evidence>
<proteinExistence type="predicted"/>
<dbReference type="PANTHER" id="PTHR19375">
    <property type="entry name" value="HEAT SHOCK PROTEIN 70KDA"/>
    <property type="match status" value="1"/>
</dbReference>
<dbReference type="GO" id="GO:0005524">
    <property type="term" value="F:ATP binding"/>
    <property type="evidence" value="ECO:0007669"/>
    <property type="project" value="UniProtKB-KW"/>
</dbReference>
<gene>
    <name evidence="4" type="ORF">RDB_LOCUS40401</name>
</gene>
<dbReference type="InterPro" id="IPR029047">
    <property type="entry name" value="HSP70_peptide-bd_sf"/>
</dbReference>
<evidence type="ECO:0000313" key="5">
    <source>
        <dbReference type="Proteomes" id="UP000663843"/>
    </source>
</evidence>
<keyword evidence="2" id="KW-0067">ATP-binding</keyword>
<dbReference type="InterPro" id="IPR013126">
    <property type="entry name" value="Hsp_70_fam"/>
</dbReference>
<dbReference type="SUPFAM" id="SSF100920">
    <property type="entry name" value="Heat shock protein 70kD (HSP70), peptide-binding domain"/>
    <property type="match status" value="1"/>
</dbReference>
<name>A0A8H2WSQ3_9AGAM</name>
<keyword evidence="1" id="KW-0547">Nucleotide-binding</keyword>
<dbReference type="Gene3D" id="2.60.34.10">
    <property type="entry name" value="Substrate Binding Domain Of DNAk, Chain A, domain 1"/>
    <property type="match status" value="1"/>
</dbReference>
<dbReference type="AlphaFoldDB" id="A0A8H2WSQ3"/>
<evidence type="ECO:0000256" key="1">
    <source>
        <dbReference type="ARBA" id="ARBA00022741"/>
    </source>
</evidence>
<comment type="caution">
    <text evidence="4">The sequence shown here is derived from an EMBL/GenBank/DDBJ whole genome shotgun (WGS) entry which is preliminary data.</text>
</comment>
<feature type="chain" id="PRO_5034502861" evidence="3">
    <location>
        <begin position="26"/>
        <end position="437"/>
    </location>
</feature>
<reference evidence="4" key="1">
    <citation type="submission" date="2021-01" db="EMBL/GenBank/DDBJ databases">
        <authorList>
            <person name="Kaushik A."/>
        </authorList>
    </citation>
    <scope>NUCLEOTIDE SEQUENCE</scope>
    <source>
        <strain evidence="4">AG2-2IIIB</strain>
    </source>
</reference>
<keyword evidence="3" id="KW-0732">Signal</keyword>
<evidence type="ECO:0000313" key="4">
    <source>
        <dbReference type="EMBL" id="CAE6406786.1"/>
    </source>
</evidence>
<sequence length="437" mass="47878">MNLSTLRGLGQILLCVVLFAPSAWAHQASMTAIGISIDNLDQFVIAISGAHILAQGYFEVREPFSVNVELSESLVPRSKLGHFWSDVVANDQDAQQLIKAVLSEVKGASEPVDSPFLPFQVCTMTSPLELSTSQKELASSALAEVFGCTDETFIIRETQAITFALEIESGDVENSPIAVVVPDEFTYILGEDSSSVVVVDTFPPPFNLDPIIAKHNIWEIIVVQSSDRLRFGPVYGTRKIPIRYESSDIIARGAAIMATLALPEAPVSILPLALGVVLHGSLSHIVIPSFSVLPQQVKFTLTTVHPNQRKAAVEIREGLRARALDNRFVTILRLYQIPPAPAGSIPIEVTLNVDRNNKKVTVKAVETLSGRELETSVDRSGLAYEEGVLESQQAAGEKYYEEDAQFRASVDEKIVRETQPEDAVQLFRHPSIKHEEL</sequence>
<accession>A0A8H2WSQ3</accession>
<protein>
    <submittedName>
        <fullName evidence="4">Uncharacterized protein</fullName>
    </submittedName>
</protein>
<evidence type="ECO:0000256" key="2">
    <source>
        <dbReference type="ARBA" id="ARBA00022840"/>
    </source>
</evidence>
<dbReference type="Proteomes" id="UP000663843">
    <property type="component" value="Unassembled WGS sequence"/>
</dbReference>